<proteinExistence type="inferred from homology"/>
<dbReference type="Pfam" id="PF00441">
    <property type="entry name" value="Acyl-CoA_dh_1"/>
    <property type="match status" value="1"/>
</dbReference>
<accession>A0ABU0ZXV0</accession>
<dbReference type="PANTHER" id="PTHR43884:SF20">
    <property type="entry name" value="ACYL-COA DEHYDROGENASE FADE28"/>
    <property type="match status" value="1"/>
</dbReference>
<protein>
    <submittedName>
        <fullName evidence="8">Acyl-CoA dehydrogenase family protein</fullName>
        <ecNumber evidence="8">1.-.-.-</ecNumber>
    </submittedName>
</protein>
<reference evidence="8 9" key="1">
    <citation type="submission" date="2023-08" db="EMBL/GenBank/DDBJ databases">
        <title>Phytohabitans sansha sp. nov., isolated from marine sediment.</title>
        <authorList>
            <person name="Zhao Y."/>
            <person name="Yi K."/>
        </authorList>
    </citation>
    <scope>NUCLEOTIDE SEQUENCE [LARGE SCALE GENOMIC DNA]</scope>
    <source>
        <strain evidence="8 9">ZYX-F-186</strain>
    </source>
</reference>
<evidence type="ECO:0000259" key="6">
    <source>
        <dbReference type="Pfam" id="PF00441"/>
    </source>
</evidence>
<dbReference type="GO" id="GO:0016491">
    <property type="term" value="F:oxidoreductase activity"/>
    <property type="evidence" value="ECO:0007669"/>
    <property type="project" value="UniProtKB-KW"/>
</dbReference>
<sequence length="364" mass="39190">MQLELTKDQEMFRRTVRQFLERESPLTKVRELADEPAGFDRAWWRQGAEMGWTAMLVPEELGGGTLSGQGLLDLALVAEEMGRLVSPGALVPVNVVIASIVDAGVGGHGKALEALMAGEAIAAWYDGSGVTASPAGGGYTLDGTAELVEAGADADHLLVTARTGDGLRQFLLPATAPGLTPTRRDSLDLVRRHADIGLDEVRADVDTLVGGDRDAAAAVDRQRQIATVLQTAETAGAIDRVFEFTTQWAFDRYSFGRPLASYQALKHRFADMKMWLEASHATVTAAARAVQERSPHAAELASVAKAYVGDRAAALVQDCVQMHGGIGVTWEHDIHLYLRRVTVNQLTYGTPSDHRRRVADLLAA</sequence>
<dbReference type="InterPro" id="IPR009075">
    <property type="entry name" value="AcylCo_DH/oxidase_C"/>
</dbReference>
<dbReference type="EMBL" id="JAVHUY010000063">
    <property type="protein sequence ID" value="MDQ7910807.1"/>
    <property type="molecule type" value="Genomic_DNA"/>
</dbReference>
<dbReference type="SUPFAM" id="SSF47203">
    <property type="entry name" value="Acyl-CoA dehydrogenase C-terminal domain-like"/>
    <property type="match status" value="1"/>
</dbReference>
<name>A0ABU0ZXV0_9ACTN</name>
<dbReference type="Pfam" id="PF02771">
    <property type="entry name" value="Acyl-CoA_dh_N"/>
    <property type="match status" value="1"/>
</dbReference>
<keyword evidence="3" id="KW-0285">Flavoprotein</keyword>
<dbReference type="CDD" id="cd00567">
    <property type="entry name" value="ACAD"/>
    <property type="match status" value="1"/>
</dbReference>
<dbReference type="Gene3D" id="1.20.140.10">
    <property type="entry name" value="Butyryl-CoA Dehydrogenase, subunit A, domain 3"/>
    <property type="match status" value="1"/>
</dbReference>
<keyword evidence="4" id="KW-0274">FAD</keyword>
<dbReference type="InterPro" id="IPR036250">
    <property type="entry name" value="AcylCo_DH-like_C"/>
</dbReference>
<dbReference type="InterPro" id="IPR046373">
    <property type="entry name" value="Acyl-CoA_Oxase/DH_mid-dom_sf"/>
</dbReference>
<dbReference type="InterPro" id="IPR013786">
    <property type="entry name" value="AcylCoA_DH/ox_N"/>
</dbReference>
<gene>
    <name evidence="8" type="ORF">RB614_40580</name>
</gene>
<evidence type="ECO:0000256" key="5">
    <source>
        <dbReference type="ARBA" id="ARBA00023002"/>
    </source>
</evidence>
<dbReference type="Gene3D" id="2.40.110.10">
    <property type="entry name" value="Butyryl-CoA Dehydrogenase, subunit A, domain 2"/>
    <property type="match status" value="1"/>
</dbReference>
<keyword evidence="5 8" id="KW-0560">Oxidoreductase</keyword>
<evidence type="ECO:0000256" key="2">
    <source>
        <dbReference type="ARBA" id="ARBA00009347"/>
    </source>
</evidence>
<keyword evidence="9" id="KW-1185">Reference proteome</keyword>
<evidence type="ECO:0000313" key="8">
    <source>
        <dbReference type="EMBL" id="MDQ7910807.1"/>
    </source>
</evidence>
<dbReference type="Proteomes" id="UP001230908">
    <property type="component" value="Unassembled WGS sequence"/>
</dbReference>
<feature type="domain" description="Acyl-CoA dehydrogenase/oxidase C-terminal" evidence="6">
    <location>
        <begin position="231"/>
        <end position="360"/>
    </location>
</feature>
<dbReference type="InterPro" id="IPR037069">
    <property type="entry name" value="AcylCoA_DH/ox_N_sf"/>
</dbReference>
<evidence type="ECO:0000256" key="4">
    <source>
        <dbReference type="ARBA" id="ARBA00022827"/>
    </source>
</evidence>
<dbReference type="EC" id="1.-.-.-" evidence="8"/>
<evidence type="ECO:0000256" key="1">
    <source>
        <dbReference type="ARBA" id="ARBA00001974"/>
    </source>
</evidence>
<feature type="domain" description="Acyl-CoA dehydrogenase/oxidase N-terminal" evidence="7">
    <location>
        <begin position="6"/>
        <end position="103"/>
    </location>
</feature>
<comment type="similarity">
    <text evidence="2">Belongs to the acyl-CoA dehydrogenase family.</text>
</comment>
<comment type="cofactor">
    <cofactor evidence="1">
        <name>FAD</name>
        <dbReference type="ChEBI" id="CHEBI:57692"/>
    </cofactor>
</comment>
<evidence type="ECO:0000313" key="9">
    <source>
        <dbReference type="Proteomes" id="UP001230908"/>
    </source>
</evidence>
<comment type="caution">
    <text evidence="8">The sequence shown here is derived from an EMBL/GenBank/DDBJ whole genome shotgun (WGS) entry which is preliminary data.</text>
</comment>
<organism evidence="8 9">
    <name type="scientific">Phytohabitans maris</name>
    <dbReference type="NCBI Taxonomy" id="3071409"/>
    <lineage>
        <taxon>Bacteria</taxon>
        <taxon>Bacillati</taxon>
        <taxon>Actinomycetota</taxon>
        <taxon>Actinomycetes</taxon>
        <taxon>Micromonosporales</taxon>
        <taxon>Micromonosporaceae</taxon>
    </lineage>
</organism>
<dbReference type="InterPro" id="IPR009100">
    <property type="entry name" value="AcylCoA_DH/oxidase_NM_dom_sf"/>
</dbReference>
<dbReference type="SUPFAM" id="SSF56645">
    <property type="entry name" value="Acyl-CoA dehydrogenase NM domain-like"/>
    <property type="match status" value="1"/>
</dbReference>
<dbReference type="RefSeq" id="WP_308718050.1">
    <property type="nucleotide sequence ID" value="NZ_JAVHUY010000063.1"/>
</dbReference>
<dbReference type="Gene3D" id="1.10.540.10">
    <property type="entry name" value="Acyl-CoA dehydrogenase/oxidase, N-terminal domain"/>
    <property type="match status" value="1"/>
</dbReference>
<evidence type="ECO:0000259" key="7">
    <source>
        <dbReference type="Pfam" id="PF02771"/>
    </source>
</evidence>
<evidence type="ECO:0000256" key="3">
    <source>
        <dbReference type="ARBA" id="ARBA00022630"/>
    </source>
</evidence>
<dbReference type="PANTHER" id="PTHR43884">
    <property type="entry name" value="ACYL-COA DEHYDROGENASE"/>
    <property type="match status" value="1"/>
</dbReference>